<gene>
    <name evidence="1" type="ORF">WJ0W_003339</name>
</gene>
<dbReference type="Proteomes" id="UP001154322">
    <property type="component" value="Unassembled WGS sequence"/>
</dbReference>
<keyword evidence="2" id="KW-1185">Reference proteome</keyword>
<protein>
    <recommendedName>
        <fullName evidence="3">Transcriptional regulator</fullName>
    </recommendedName>
</protein>
<evidence type="ECO:0000313" key="2">
    <source>
        <dbReference type="Proteomes" id="UP001154322"/>
    </source>
</evidence>
<accession>A0ABM9G4M4</accession>
<dbReference type="NCBIfam" id="TIGR01637">
    <property type="entry name" value="phage_arpU"/>
    <property type="match status" value="1"/>
</dbReference>
<organism evidence="1 2">
    <name type="scientific">Paenibacillus melissococcoides</name>
    <dbReference type="NCBI Taxonomy" id="2912268"/>
    <lineage>
        <taxon>Bacteria</taxon>
        <taxon>Bacillati</taxon>
        <taxon>Bacillota</taxon>
        <taxon>Bacilli</taxon>
        <taxon>Bacillales</taxon>
        <taxon>Paenibacillaceae</taxon>
        <taxon>Paenibacillus</taxon>
    </lineage>
</organism>
<sequence>MSDKKKRAALEALFSRYRLFKRLERMGSVTPETKITPSYEPRYHGNTNAISKPVEDAVLRDVEIVEQRKKLIIAVEKAVGMLDEPEREIIDMRYMHKDYICDYHVYDQLGIGNPTYRRRRDAAVEKLFIWMEDVIKDKKYSI</sequence>
<evidence type="ECO:0000313" key="1">
    <source>
        <dbReference type="EMBL" id="CAH8246102.1"/>
    </source>
</evidence>
<evidence type="ECO:0008006" key="3">
    <source>
        <dbReference type="Google" id="ProtNLM"/>
    </source>
</evidence>
<dbReference type="RefSeq" id="WP_213427745.1">
    <property type="nucleotide sequence ID" value="NZ_AP031286.1"/>
</dbReference>
<reference evidence="1" key="1">
    <citation type="submission" date="2022-06" db="EMBL/GenBank/DDBJ databases">
        <authorList>
            <person name="Dietemann V."/>
            <person name="Ory F."/>
            <person name="Dainat B."/>
            <person name="Oberhansli S."/>
        </authorList>
    </citation>
    <scope>NUCLEOTIDE SEQUENCE</scope>
    <source>
        <strain evidence="1">Ena-SAMPLE-TAB-26-04-2022-14:26:32:270-5432</strain>
    </source>
</reference>
<name>A0ABM9G4M4_9BACL</name>
<proteinExistence type="predicted"/>
<comment type="caution">
    <text evidence="1">The sequence shown here is derived from an EMBL/GenBank/DDBJ whole genome shotgun (WGS) entry which is preliminary data.</text>
</comment>
<dbReference type="EMBL" id="CALYLO010000004">
    <property type="protein sequence ID" value="CAH8246102.1"/>
    <property type="molecule type" value="Genomic_DNA"/>
</dbReference>
<dbReference type="InterPro" id="IPR006524">
    <property type="entry name" value="ArpU-like"/>
</dbReference>